<feature type="domain" description="RNA polymerase sigma-70 region 4" evidence="2">
    <location>
        <begin position="123"/>
        <end position="172"/>
    </location>
</feature>
<dbReference type="Gene3D" id="1.20.140.160">
    <property type="match status" value="1"/>
</dbReference>
<dbReference type="SUPFAM" id="SSF88659">
    <property type="entry name" value="Sigma3 and sigma4 domains of RNA polymerase sigma factors"/>
    <property type="match status" value="1"/>
</dbReference>
<evidence type="ECO:0000256" key="1">
    <source>
        <dbReference type="SAM" id="Coils"/>
    </source>
</evidence>
<keyword evidence="1" id="KW-0175">Coiled coil</keyword>
<organism evidence="3">
    <name type="scientific">Eubacterium limosum</name>
    <dbReference type="NCBI Taxonomy" id="1736"/>
    <lineage>
        <taxon>Bacteria</taxon>
        <taxon>Bacillati</taxon>
        <taxon>Bacillota</taxon>
        <taxon>Clostridia</taxon>
        <taxon>Eubacteriales</taxon>
        <taxon>Eubacteriaceae</taxon>
        <taxon>Eubacterium</taxon>
    </lineage>
</organism>
<feature type="coiled-coil region" evidence="1">
    <location>
        <begin position="110"/>
        <end position="137"/>
    </location>
</feature>
<dbReference type="GO" id="GO:0003700">
    <property type="term" value="F:DNA-binding transcription factor activity"/>
    <property type="evidence" value="ECO:0007669"/>
    <property type="project" value="InterPro"/>
</dbReference>
<dbReference type="AlphaFoldDB" id="A0A6N3G296"/>
<dbReference type="InterPro" id="IPR007630">
    <property type="entry name" value="RNA_pol_sigma70_r4"/>
</dbReference>
<name>A0A6N3G296_EUBLI</name>
<dbReference type="Pfam" id="PF04545">
    <property type="entry name" value="Sigma70_r4"/>
    <property type="match status" value="1"/>
</dbReference>
<reference evidence="3" key="1">
    <citation type="submission" date="2019-11" db="EMBL/GenBank/DDBJ databases">
        <authorList>
            <person name="Feng L."/>
        </authorList>
    </citation>
    <scope>NUCLEOTIDE SEQUENCE</scope>
    <source>
        <strain evidence="3">ElimosumLFYP34</strain>
    </source>
</reference>
<gene>
    <name evidence="3" type="ORF">ELLFYP34_03664</name>
</gene>
<protein>
    <submittedName>
        <fullName evidence="3">Sigma-70, region 4</fullName>
    </submittedName>
</protein>
<evidence type="ECO:0000259" key="2">
    <source>
        <dbReference type="Pfam" id="PF04545"/>
    </source>
</evidence>
<dbReference type="GO" id="GO:0006352">
    <property type="term" value="P:DNA-templated transcription initiation"/>
    <property type="evidence" value="ECO:0007669"/>
    <property type="project" value="InterPro"/>
</dbReference>
<proteinExistence type="predicted"/>
<dbReference type="EMBL" id="CACRTR010000016">
    <property type="protein sequence ID" value="VYU58355.1"/>
    <property type="molecule type" value="Genomic_DNA"/>
</dbReference>
<sequence>MKRKPREFSPEAACYIKDHSKYRKMTYGELKKMKELDPEAFSKRWFIPVGGALLEVGHQDYQDFYRDKERQDYLKVLDEEYRAISYETLKEQTHREKEAISVKEVDVHKIVETSLLLEELRKALSQLNKDETALIKALYFEDQTVKGLANRRNVSIDTIYKQRKRILQKLRKMIES</sequence>
<dbReference type="InterPro" id="IPR013324">
    <property type="entry name" value="RNA_pol_sigma_r3/r4-like"/>
</dbReference>
<accession>A0A6N3G296</accession>
<evidence type="ECO:0000313" key="3">
    <source>
        <dbReference type="EMBL" id="VYU58355.1"/>
    </source>
</evidence>